<feature type="compositionally biased region" description="Basic and acidic residues" evidence="1">
    <location>
        <begin position="179"/>
        <end position="195"/>
    </location>
</feature>
<dbReference type="Proteomes" id="UP000187735">
    <property type="component" value="Chromosome"/>
</dbReference>
<dbReference type="InterPro" id="IPR018247">
    <property type="entry name" value="EF_Hand_1_Ca_BS"/>
</dbReference>
<evidence type="ECO:0000256" key="1">
    <source>
        <dbReference type="SAM" id="MobiDB-lite"/>
    </source>
</evidence>
<reference evidence="3 4" key="1">
    <citation type="journal article" date="2016" name="Front. Microbiol.">
        <title>Fuerstia marisgermanicae gen. nov., sp. nov., an Unusual Member of the Phylum Planctomycetes from the German Wadden Sea.</title>
        <authorList>
            <person name="Kohn T."/>
            <person name="Heuer A."/>
            <person name="Jogler M."/>
            <person name="Vollmers J."/>
            <person name="Boedeker C."/>
            <person name="Bunk B."/>
            <person name="Rast P."/>
            <person name="Borchert D."/>
            <person name="Glockner I."/>
            <person name="Freese H.M."/>
            <person name="Klenk H.P."/>
            <person name="Overmann J."/>
            <person name="Kaster A.K."/>
            <person name="Rohde M."/>
            <person name="Wiegand S."/>
            <person name="Jogler C."/>
        </authorList>
    </citation>
    <scope>NUCLEOTIDE SEQUENCE [LARGE SCALE GENOMIC DNA]</scope>
    <source>
        <strain evidence="3 4">NH11</strain>
    </source>
</reference>
<dbReference type="SUPFAM" id="SSF47473">
    <property type="entry name" value="EF-hand"/>
    <property type="match status" value="2"/>
</dbReference>
<dbReference type="Gene3D" id="1.10.238.10">
    <property type="entry name" value="EF-hand"/>
    <property type="match status" value="2"/>
</dbReference>
<evidence type="ECO:0000313" key="3">
    <source>
        <dbReference type="EMBL" id="APZ92958.1"/>
    </source>
</evidence>
<accession>A0A1P8WFX6</accession>
<dbReference type="PROSITE" id="PS50222">
    <property type="entry name" value="EF_HAND_2"/>
    <property type="match status" value="2"/>
</dbReference>
<dbReference type="KEGG" id="fmr:Fuma_02570"/>
<dbReference type="InterPro" id="IPR002048">
    <property type="entry name" value="EF_hand_dom"/>
</dbReference>
<dbReference type="InterPro" id="IPR011992">
    <property type="entry name" value="EF-hand-dom_pair"/>
</dbReference>
<protein>
    <submittedName>
        <fullName evidence="3">EF hand</fullName>
    </submittedName>
</protein>
<dbReference type="OrthoDB" id="260830at2"/>
<dbReference type="RefSeq" id="WP_077024505.1">
    <property type="nucleotide sequence ID" value="NZ_CP017641.1"/>
</dbReference>
<feature type="region of interest" description="Disordered" evidence="1">
    <location>
        <begin position="179"/>
        <end position="200"/>
    </location>
</feature>
<dbReference type="Pfam" id="PF13202">
    <property type="entry name" value="EF-hand_5"/>
    <property type="match status" value="2"/>
</dbReference>
<proteinExistence type="predicted"/>
<evidence type="ECO:0000259" key="2">
    <source>
        <dbReference type="PROSITE" id="PS50222"/>
    </source>
</evidence>
<name>A0A1P8WFX6_9PLAN</name>
<dbReference type="GO" id="GO:0005509">
    <property type="term" value="F:calcium ion binding"/>
    <property type="evidence" value="ECO:0007669"/>
    <property type="project" value="InterPro"/>
</dbReference>
<dbReference type="AlphaFoldDB" id="A0A1P8WFX6"/>
<gene>
    <name evidence="3" type="ORF">Fuma_02570</name>
</gene>
<feature type="domain" description="EF-hand" evidence="2">
    <location>
        <begin position="264"/>
        <end position="291"/>
    </location>
</feature>
<dbReference type="STRING" id="1891926.Fuma_02570"/>
<keyword evidence="4" id="KW-1185">Reference proteome</keyword>
<feature type="region of interest" description="Disordered" evidence="1">
    <location>
        <begin position="48"/>
        <end position="74"/>
    </location>
</feature>
<organism evidence="3 4">
    <name type="scientific">Fuerstiella marisgermanici</name>
    <dbReference type="NCBI Taxonomy" id="1891926"/>
    <lineage>
        <taxon>Bacteria</taxon>
        <taxon>Pseudomonadati</taxon>
        <taxon>Planctomycetota</taxon>
        <taxon>Planctomycetia</taxon>
        <taxon>Planctomycetales</taxon>
        <taxon>Planctomycetaceae</taxon>
        <taxon>Fuerstiella</taxon>
    </lineage>
</organism>
<dbReference type="EMBL" id="CP017641">
    <property type="protein sequence ID" value="APZ92958.1"/>
    <property type="molecule type" value="Genomic_DNA"/>
</dbReference>
<dbReference type="PROSITE" id="PS00018">
    <property type="entry name" value="EF_HAND_1"/>
    <property type="match status" value="1"/>
</dbReference>
<evidence type="ECO:0000313" key="4">
    <source>
        <dbReference type="Proteomes" id="UP000187735"/>
    </source>
</evidence>
<feature type="domain" description="EF-hand" evidence="2">
    <location>
        <begin position="468"/>
        <end position="503"/>
    </location>
</feature>
<sequence>MSTIRTTLWLNTGTLRVLLTLGVILTASLCTAGELKLSVPVRFLPKTAPASNATQMPPGMQRPPTQPTTPGGKLPQYQLDHIRRGDNSVDADNSSLRIILALPAQPILVEANITVDGKAFRRMREDCVAEILKFVADPIAWKEQSKRAALRNNPAEAATSILEGVKNVFDQVVAAAPDVEKAEDSEAGDKPKDTDTDQADLVPEVPAYVAPNSLFERIERYMAATGEAPNADEVRWILTNWVDGPALLYLNDNFQRFRADQTPVFNILDRDRNGKVSSEEMELAVKSFQDCDLNRNDIIEHTEIAEVANDPRDEATHAGFGKLIYALPDHTNAAFMYQRLAQQYASRDPQSTAALARFDTNVDGRFDAAELKSLRDRAPDIRIDVTFDSATPGESRLSVVGLADEFAAAAESAALNPRSVTLQIGSDTVDFCAVQSTNSDQISIGAVNDGYPMLPVVDPNDDGRFTIRELRQLNQRLARFDRNGDGGLTRDETTSTIRLCFALGPVAHQELASLRSVQSASKEPFVKGPNWFVQMDVNKDNDVSAKEFPGNDEQFAELDADGDKLISAQEANAFEGKQ</sequence>